<dbReference type="Pfam" id="PF04383">
    <property type="entry name" value="KilA-N"/>
    <property type="match status" value="1"/>
</dbReference>
<accession>A0AAW3YPP4</accession>
<dbReference type="EMBL" id="JACXBF010000092">
    <property type="protein sequence ID" value="MBD2799512.1"/>
    <property type="molecule type" value="Genomic_DNA"/>
</dbReference>
<dbReference type="PROSITE" id="PS51301">
    <property type="entry name" value="KILA_N"/>
    <property type="match status" value="1"/>
</dbReference>
<dbReference type="AlphaFoldDB" id="A0AAW3YPP4"/>
<dbReference type="Proteomes" id="UP001193920">
    <property type="component" value="Unassembled WGS sequence"/>
</dbReference>
<dbReference type="InterPro" id="IPR017880">
    <property type="entry name" value="KilA_N"/>
</dbReference>
<comment type="caution">
    <text evidence="2">The sequence shown here is derived from an EMBL/GenBank/DDBJ whole genome shotgun (WGS) entry which is preliminary data.</text>
</comment>
<proteinExistence type="predicted"/>
<organism evidence="2">
    <name type="scientific">Xenorhabdus szentirmaii</name>
    <dbReference type="NCBI Taxonomy" id="290112"/>
    <lineage>
        <taxon>Bacteria</taxon>
        <taxon>Pseudomonadati</taxon>
        <taxon>Pseudomonadota</taxon>
        <taxon>Gammaproteobacteria</taxon>
        <taxon>Enterobacterales</taxon>
        <taxon>Morganellaceae</taxon>
        <taxon>Xenorhabdus</taxon>
    </lineage>
</organism>
<reference evidence="2" key="2">
    <citation type="journal article" date="2024" name="Toxins">
        <title>Genome Sequence Analysis of Native Xenorhabdus Strains Isolated from Entomopathogenic Nematodes in Argentina.</title>
        <authorList>
            <person name="Palma L."/>
            <person name="Frizzo L."/>
            <person name="Kaiser S."/>
            <person name="Berry C."/>
            <person name="Caballero P."/>
            <person name="Bode H.B."/>
            <person name="Del Valle E.E."/>
        </authorList>
    </citation>
    <scope>NUCLEOTIDE SEQUENCE</scope>
    <source>
        <strain evidence="2">M</strain>
    </source>
</reference>
<gene>
    <name evidence="2" type="ORF">ID854_03300</name>
</gene>
<sequence>MNNVANKNLPVIAGVEITTDSEGRFNLNALHKASGEGEEKTPNRWLRNKQAQELIAELTPNLALGQKALKVQKGGITPGTFAHELLAVSYAGWISPSFQLQVNQTFIDFRSGKLAPAASEKSKSGLPEYRFAKAEQLRSVALEKNIASIERLNALLPNLDHLAKQSLAASIINPIVGFEAVPLPVLEERYYTAGEVGKMLEVSAKKIGLVANKHNLKNEQHGKFFLDKSAYSSKQVQAFRYNENGIKALRHLIHGVEVA</sequence>
<dbReference type="InterPro" id="IPR018004">
    <property type="entry name" value="KilA/APSES_HTH"/>
</dbReference>
<evidence type="ECO:0000259" key="1">
    <source>
        <dbReference type="PROSITE" id="PS51301"/>
    </source>
</evidence>
<name>A0AAW3YPP4_9GAMM</name>
<dbReference type="RefSeq" id="WP_323868399.1">
    <property type="nucleotide sequence ID" value="NZ_JACXBF010000092.1"/>
</dbReference>
<reference evidence="2" key="1">
    <citation type="submission" date="2020-09" db="EMBL/GenBank/DDBJ databases">
        <authorList>
            <person name="Palma L."/>
            <person name="Caballero P."/>
            <person name="Berry C."/>
            <person name="Del Valle E."/>
        </authorList>
    </citation>
    <scope>NUCLEOTIDE SEQUENCE</scope>
    <source>
        <strain evidence="2">M</strain>
    </source>
</reference>
<protein>
    <submittedName>
        <fullName evidence="2">KilA-N domain-containing protein</fullName>
    </submittedName>
</protein>
<dbReference type="SMART" id="SM01252">
    <property type="entry name" value="KilA-N"/>
    <property type="match status" value="1"/>
</dbReference>
<evidence type="ECO:0000313" key="2">
    <source>
        <dbReference type="EMBL" id="MBD2799512.1"/>
    </source>
</evidence>
<feature type="domain" description="KilA-N" evidence="1">
    <location>
        <begin position="6"/>
        <end position="109"/>
    </location>
</feature>